<dbReference type="Proteomes" id="UP000728032">
    <property type="component" value="Unassembled WGS sequence"/>
</dbReference>
<comment type="cofactor">
    <cofactor evidence="1">
        <name>Zn(2+)</name>
        <dbReference type="ChEBI" id="CHEBI:29105"/>
    </cofactor>
</comment>
<dbReference type="NCBIfam" id="TIGR01430">
    <property type="entry name" value="aden_deam"/>
    <property type="match status" value="1"/>
</dbReference>
<protein>
    <recommendedName>
        <fullName evidence="3">adenosine deaminase</fullName>
        <ecNumber evidence="3">3.5.4.4</ecNumber>
    </recommendedName>
</protein>
<dbReference type="OrthoDB" id="272271at2759"/>
<evidence type="ECO:0000256" key="2">
    <source>
        <dbReference type="ARBA" id="ARBA00006676"/>
    </source>
</evidence>
<dbReference type="Gene3D" id="3.20.20.140">
    <property type="entry name" value="Metal-dependent hydrolases"/>
    <property type="match status" value="2"/>
</dbReference>
<dbReference type="EMBL" id="OC915070">
    <property type="protein sequence ID" value="CAD7638477.1"/>
    <property type="molecule type" value="Genomic_DNA"/>
</dbReference>
<feature type="domain" description="Adenosine deaminase" evidence="7">
    <location>
        <begin position="370"/>
        <end position="655"/>
    </location>
</feature>
<dbReference type="AlphaFoldDB" id="A0A7R9QAN1"/>
<dbReference type="GO" id="GO:0004000">
    <property type="term" value="F:adenosine deaminase activity"/>
    <property type="evidence" value="ECO:0007669"/>
    <property type="project" value="UniProtKB-ARBA"/>
</dbReference>
<evidence type="ECO:0000259" key="7">
    <source>
        <dbReference type="Pfam" id="PF00962"/>
    </source>
</evidence>
<proteinExistence type="inferred from homology"/>
<name>A0A7R9QAN1_9ACAR</name>
<keyword evidence="9" id="KW-1185">Reference proteome</keyword>
<evidence type="ECO:0000256" key="3">
    <source>
        <dbReference type="ARBA" id="ARBA00012784"/>
    </source>
</evidence>
<evidence type="ECO:0000313" key="9">
    <source>
        <dbReference type="Proteomes" id="UP000728032"/>
    </source>
</evidence>
<dbReference type="GO" id="GO:0006154">
    <property type="term" value="P:adenosine catabolic process"/>
    <property type="evidence" value="ECO:0007669"/>
    <property type="project" value="TreeGrafter"/>
</dbReference>
<dbReference type="Pfam" id="PF00962">
    <property type="entry name" value="A_deaminase"/>
    <property type="match status" value="2"/>
</dbReference>
<evidence type="ECO:0000256" key="1">
    <source>
        <dbReference type="ARBA" id="ARBA00001947"/>
    </source>
</evidence>
<keyword evidence="6" id="KW-0862">Zinc</keyword>
<feature type="domain" description="Adenosine deaminase" evidence="7">
    <location>
        <begin position="19"/>
        <end position="363"/>
    </location>
</feature>
<comment type="similarity">
    <text evidence="2">Belongs to the metallo-dependent hydrolases superfamily. Adenosine and AMP deaminases family.</text>
</comment>
<keyword evidence="5" id="KW-0378">Hydrolase</keyword>
<reference evidence="8" key="1">
    <citation type="submission" date="2020-11" db="EMBL/GenBank/DDBJ databases">
        <authorList>
            <person name="Tran Van P."/>
        </authorList>
    </citation>
    <scope>NUCLEOTIDE SEQUENCE</scope>
</reference>
<dbReference type="PANTHER" id="PTHR11409">
    <property type="entry name" value="ADENOSINE DEAMINASE"/>
    <property type="match status" value="1"/>
</dbReference>
<evidence type="ECO:0000256" key="4">
    <source>
        <dbReference type="ARBA" id="ARBA00022723"/>
    </source>
</evidence>
<dbReference type="GO" id="GO:0043103">
    <property type="term" value="P:hypoxanthine salvage"/>
    <property type="evidence" value="ECO:0007669"/>
    <property type="project" value="TreeGrafter"/>
</dbReference>
<dbReference type="PANTHER" id="PTHR11409:SF43">
    <property type="entry name" value="ADENOSINE DEAMINASE"/>
    <property type="match status" value="1"/>
</dbReference>
<keyword evidence="4" id="KW-0479">Metal-binding</keyword>
<dbReference type="InterPro" id="IPR001365">
    <property type="entry name" value="A_deaminase_dom"/>
</dbReference>
<dbReference type="GO" id="GO:0046872">
    <property type="term" value="F:metal ion binding"/>
    <property type="evidence" value="ECO:0007669"/>
    <property type="project" value="UniProtKB-KW"/>
</dbReference>
<dbReference type="EMBL" id="CAJPVJ010000245">
    <property type="protein sequence ID" value="CAG2161812.1"/>
    <property type="molecule type" value="Genomic_DNA"/>
</dbReference>
<dbReference type="GO" id="GO:0046103">
    <property type="term" value="P:inosine biosynthetic process"/>
    <property type="evidence" value="ECO:0007669"/>
    <property type="project" value="TreeGrafter"/>
</dbReference>
<sequence>MNGQLTRKLLDTNKVPKSRVELHLHLGGSVRLSTVWELCHKKGIKLTPNGTFNELMEYCVIKKPGKLADFLSILQHYGKFIVGDPDALERCAYEICEDEAKEGVFYFELRTSPHLGSNTVKKGNNSPIVAANHPDACPPKLVVESVLRGLKRGQQDFGIRATLILSCVCGFPEWSEEVLQLAQEFKDKGVVGIDIAGQEDMNPLSTHSFTPNEVMAFTAAKELGIHRTVHAGEAGPAANVEFALDSMFAERIGHGYSVIYDEDMYKRCLRDGVHFEVCPYSSYFTGSIRPDNRNPIVVFAEDGANFSISKDDPTVTAVTLDQEYDYCRQLGLNEVHITRANFNAMKASFLPQKEKDELLRQLYSVGDADILERIAYELCEDEAKEGVLYFEVRMSPQLSSNTVENVWREEGNFSEDIPTEKYTHPANPCTPNQVIESVLKGLKRGEQEFGVYSSLILSCMTQFPEWDKEVLELVQQFRDKGVVGIDIAGPENRHSTVTHSFNEDVINTFTKAKELGIHRTVHAGEVGPAVNVEFAVERLHAERIGHGYNGVLDSNVYLKCLAQNIHFETCPHSSYFTGGVDPSVRHPILKLAEEGANFSINKDDPTVFDCTLDAEYRFLTKLGLNELHFTRANINALKSSFLPQLRKDELLQQLYATYGFI</sequence>
<dbReference type="InterPro" id="IPR006330">
    <property type="entry name" value="Ado/ade_deaminase"/>
</dbReference>
<organism evidence="8">
    <name type="scientific">Oppiella nova</name>
    <dbReference type="NCBI Taxonomy" id="334625"/>
    <lineage>
        <taxon>Eukaryota</taxon>
        <taxon>Metazoa</taxon>
        <taxon>Ecdysozoa</taxon>
        <taxon>Arthropoda</taxon>
        <taxon>Chelicerata</taxon>
        <taxon>Arachnida</taxon>
        <taxon>Acari</taxon>
        <taxon>Acariformes</taxon>
        <taxon>Sarcoptiformes</taxon>
        <taxon>Oribatida</taxon>
        <taxon>Brachypylina</taxon>
        <taxon>Oppioidea</taxon>
        <taxon>Oppiidae</taxon>
        <taxon>Oppiella</taxon>
    </lineage>
</organism>
<dbReference type="EC" id="3.5.4.4" evidence="3"/>
<dbReference type="SUPFAM" id="SSF51556">
    <property type="entry name" value="Metallo-dependent hydrolases"/>
    <property type="match status" value="2"/>
</dbReference>
<dbReference type="FunFam" id="3.20.20.140:FF:000057">
    <property type="entry name" value="Adenosine deaminase"/>
    <property type="match status" value="1"/>
</dbReference>
<evidence type="ECO:0000256" key="5">
    <source>
        <dbReference type="ARBA" id="ARBA00022801"/>
    </source>
</evidence>
<accession>A0A7R9QAN1</accession>
<evidence type="ECO:0000313" key="8">
    <source>
        <dbReference type="EMBL" id="CAD7638477.1"/>
    </source>
</evidence>
<dbReference type="InterPro" id="IPR032466">
    <property type="entry name" value="Metal_Hydrolase"/>
</dbReference>
<dbReference type="GO" id="GO:0060169">
    <property type="term" value="P:negative regulation of adenosine receptor signaling pathway"/>
    <property type="evidence" value="ECO:0007669"/>
    <property type="project" value="TreeGrafter"/>
</dbReference>
<dbReference type="GO" id="GO:0005829">
    <property type="term" value="C:cytosol"/>
    <property type="evidence" value="ECO:0007669"/>
    <property type="project" value="TreeGrafter"/>
</dbReference>
<gene>
    <name evidence="8" type="ORF">ONB1V03_LOCUS1413</name>
</gene>
<dbReference type="GO" id="GO:0009897">
    <property type="term" value="C:external side of plasma membrane"/>
    <property type="evidence" value="ECO:0007669"/>
    <property type="project" value="TreeGrafter"/>
</dbReference>
<evidence type="ECO:0000256" key="6">
    <source>
        <dbReference type="ARBA" id="ARBA00022833"/>
    </source>
</evidence>